<dbReference type="InParanoid" id="A0A7C8IT01"/>
<dbReference type="InterPro" id="IPR056002">
    <property type="entry name" value="DUF7580"/>
</dbReference>
<dbReference type="Gene3D" id="3.40.50.200">
    <property type="entry name" value="Peptidase S8/S53 domain"/>
    <property type="match status" value="1"/>
</dbReference>
<feature type="active site" description="Charge relay system" evidence="5">
    <location>
        <position position="603"/>
    </location>
</feature>
<accession>A0A7C8IT01</accession>
<evidence type="ECO:0000259" key="6">
    <source>
        <dbReference type="Pfam" id="PF00082"/>
    </source>
</evidence>
<evidence type="ECO:0000313" key="8">
    <source>
        <dbReference type="EMBL" id="KAF2963179.1"/>
    </source>
</evidence>
<evidence type="ECO:0000256" key="3">
    <source>
        <dbReference type="ARBA" id="ARBA00022801"/>
    </source>
</evidence>
<keyword evidence="4 5" id="KW-0720">Serine protease</keyword>
<dbReference type="OrthoDB" id="206201at2759"/>
<evidence type="ECO:0000256" key="1">
    <source>
        <dbReference type="ARBA" id="ARBA00011073"/>
    </source>
</evidence>
<protein>
    <submittedName>
        <fullName evidence="8">Uncharacterized protein</fullName>
    </submittedName>
</protein>
<feature type="active site" description="Charge relay system" evidence="5">
    <location>
        <position position="752"/>
    </location>
</feature>
<reference evidence="8 9" key="1">
    <citation type="submission" date="2019-12" db="EMBL/GenBank/DDBJ databases">
        <title>Draft genome sequence of the ascomycete Xylaria multiplex DSM 110363.</title>
        <authorList>
            <person name="Buettner E."/>
            <person name="Kellner H."/>
        </authorList>
    </citation>
    <scope>NUCLEOTIDE SEQUENCE [LARGE SCALE GENOMIC DNA]</scope>
    <source>
        <strain evidence="8 9">DSM 110363</strain>
    </source>
</reference>
<dbReference type="GO" id="GO:0004252">
    <property type="term" value="F:serine-type endopeptidase activity"/>
    <property type="evidence" value="ECO:0007669"/>
    <property type="project" value="UniProtKB-UniRule"/>
</dbReference>
<dbReference type="InterPro" id="IPR023828">
    <property type="entry name" value="Peptidase_S8_Ser-AS"/>
</dbReference>
<evidence type="ECO:0000259" key="7">
    <source>
        <dbReference type="Pfam" id="PF24476"/>
    </source>
</evidence>
<dbReference type="EMBL" id="WUBL01000226">
    <property type="protein sequence ID" value="KAF2963179.1"/>
    <property type="molecule type" value="Genomic_DNA"/>
</dbReference>
<dbReference type="PRINTS" id="PR00723">
    <property type="entry name" value="SUBTILISIN"/>
</dbReference>
<dbReference type="InterPro" id="IPR036852">
    <property type="entry name" value="Peptidase_S8/S53_dom_sf"/>
</dbReference>
<dbReference type="InterPro" id="IPR050131">
    <property type="entry name" value="Peptidase_S8_subtilisin-like"/>
</dbReference>
<evidence type="ECO:0000256" key="2">
    <source>
        <dbReference type="ARBA" id="ARBA00022670"/>
    </source>
</evidence>
<dbReference type="Pfam" id="PF24476">
    <property type="entry name" value="DUF7580"/>
    <property type="match status" value="1"/>
</dbReference>
<feature type="domain" description="Peptidase S8/S53" evidence="6">
    <location>
        <begin position="559"/>
        <end position="780"/>
    </location>
</feature>
<name>A0A7C8IT01_9PEZI</name>
<dbReference type="AlphaFoldDB" id="A0A7C8IT01"/>
<dbReference type="PROSITE" id="PS00138">
    <property type="entry name" value="SUBTILASE_SER"/>
    <property type="match status" value="1"/>
</dbReference>
<keyword evidence="2 5" id="KW-0645">Protease</keyword>
<evidence type="ECO:0000313" key="9">
    <source>
        <dbReference type="Proteomes" id="UP000481858"/>
    </source>
</evidence>
<dbReference type="PROSITE" id="PS51892">
    <property type="entry name" value="SUBTILASE"/>
    <property type="match status" value="1"/>
</dbReference>
<dbReference type="InterPro" id="IPR015500">
    <property type="entry name" value="Peptidase_S8_subtilisin-rel"/>
</dbReference>
<dbReference type="PANTHER" id="PTHR43806">
    <property type="entry name" value="PEPTIDASE S8"/>
    <property type="match status" value="1"/>
</dbReference>
<comment type="similarity">
    <text evidence="1 5">Belongs to the peptidase S8 family.</text>
</comment>
<evidence type="ECO:0000256" key="4">
    <source>
        <dbReference type="ARBA" id="ARBA00022825"/>
    </source>
</evidence>
<dbReference type="SUPFAM" id="SSF52743">
    <property type="entry name" value="Subtilisin-like"/>
    <property type="match status" value="1"/>
</dbReference>
<dbReference type="GO" id="GO:0006508">
    <property type="term" value="P:proteolysis"/>
    <property type="evidence" value="ECO:0007669"/>
    <property type="project" value="UniProtKB-KW"/>
</dbReference>
<dbReference type="InterPro" id="IPR000209">
    <property type="entry name" value="Peptidase_S8/S53_dom"/>
</dbReference>
<keyword evidence="3 5" id="KW-0378">Hydrolase</keyword>
<comment type="caution">
    <text evidence="8">The sequence shown here is derived from an EMBL/GenBank/DDBJ whole genome shotgun (WGS) entry which is preliminary data.</text>
</comment>
<keyword evidence="9" id="KW-1185">Reference proteome</keyword>
<evidence type="ECO:0000256" key="5">
    <source>
        <dbReference type="PROSITE-ProRule" id="PRU01240"/>
    </source>
</evidence>
<dbReference type="Proteomes" id="UP000481858">
    <property type="component" value="Unassembled WGS sequence"/>
</dbReference>
<feature type="domain" description="DUF7580" evidence="7">
    <location>
        <begin position="175"/>
        <end position="473"/>
    </location>
</feature>
<dbReference type="Pfam" id="PF00082">
    <property type="entry name" value="Peptidase_S8"/>
    <property type="match status" value="1"/>
</dbReference>
<feature type="active site" description="Charge relay system" evidence="5">
    <location>
        <position position="565"/>
    </location>
</feature>
<organism evidence="8 9">
    <name type="scientific">Xylaria multiplex</name>
    <dbReference type="NCBI Taxonomy" id="323545"/>
    <lineage>
        <taxon>Eukaryota</taxon>
        <taxon>Fungi</taxon>
        <taxon>Dikarya</taxon>
        <taxon>Ascomycota</taxon>
        <taxon>Pezizomycotina</taxon>
        <taxon>Sordariomycetes</taxon>
        <taxon>Xylariomycetidae</taxon>
        <taxon>Xylariales</taxon>
        <taxon>Xylariaceae</taxon>
        <taxon>Xylaria</taxon>
    </lineage>
</organism>
<dbReference type="PANTHER" id="PTHR43806:SF11">
    <property type="entry name" value="CEREVISIN-RELATED"/>
    <property type="match status" value="1"/>
</dbReference>
<proteinExistence type="inferred from homology"/>
<gene>
    <name evidence="8" type="ORF">GQX73_g10399</name>
</gene>
<sequence>MPGLTELRGRFDLFRAVHPIIYSSLPSSQHGSLRIQDDTTLLRADIKSLPLKLQDIKLDQVEDCDRLVAAFDDILSVFEEIALGDDELIPNSEDAISTTHFPRLDALRIAWAQDKNTYLRFPSSHVAIKACRDRLEKFEEDLSSVVRDVPSRWDIEIDWGKYTAAEIDAIKDAHKFCIASSSIFSQLVASVACEEDHIARLHLFTFQCGLLEMLLYKCKDQTWTPACFDLTTTAKDGVLSTCQICSLTVESETHDPNVSLSISTIWGKIMQSWDSTSYQLPKLKDLLRGVSSGPGSNAQSQSLHLSKLDRKLIGVFLAWSLFMLYGSPWFQQQWQDDVLILPHSSPNSHTDGRRPLIPCILRDTQGHGRQPQEDVAALGILILELEANTQASWTDEDEDFETGERSNLLRLARILNDAYWIDELSDGYRQVAKSCLEFEILTECFSSPGFDASMKGLAMLYRCVVEPLFQMLVSDFGVAAQAFRNIPALSVPKRQKRQPLRTEIVIFDDTEAMENDVKVKYAKDLWDSLSHFHGTIWSLRLPKLGLTEKNKKVQHIDPIRIAILDTGVDSTDNLIKGALRTRIKDQRNFTGSSPTDHVDTYGHGTHVARLLLKMAPSADIFIAKISEGKHLDGDRMSSIARAIDYAVKEWNVDIISMSFGYYDQNDEIDSAIDRAFKANKLLFAAASNEGGNRGRSRPAKSLGVICVHACDGKGNKGGMNPSPVKRDFNFSTLGVAIESRWKGQTVYKSGTSFATPVAAGIAANVLEFAGYQCSLSPDNMDRLKRFDGMRAVLSEMCTERDGYDYLQPQNLWADGMSPEEVAKRIENIIEDL</sequence>